<dbReference type="Gene3D" id="3.40.50.2000">
    <property type="entry name" value="Glycogen Phosphorylase B"/>
    <property type="match status" value="4"/>
</dbReference>
<dbReference type="InterPro" id="IPR050194">
    <property type="entry name" value="Glycosyltransferase_grp1"/>
</dbReference>
<dbReference type="Pfam" id="PF13692">
    <property type="entry name" value="Glyco_trans_1_4"/>
    <property type="match status" value="1"/>
</dbReference>
<dbReference type="PANTHER" id="PTHR45947:SF3">
    <property type="entry name" value="SULFOQUINOVOSYL TRANSFERASE SQD2"/>
    <property type="match status" value="1"/>
</dbReference>
<evidence type="ECO:0000313" key="3">
    <source>
        <dbReference type="Proteomes" id="UP001239462"/>
    </source>
</evidence>
<dbReference type="PANTHER" id="PTHR45947">
    <property type="entry name" value="SULFOQUINOVOSYL TRANSFERASE SQD2"/>
    <property type="match status" value="1"/>
</dbReference>
<accession>A0ABT7PKZ3</accession>
<keyword evidence="2" id="KW-0808">Transferase</keyword>
<dbReference type="RefSeq" id="WP_289164697.1">
    <property type="nucleotide sequence ID" value="NZ_JASZZN010000012.1"/>
</dbReference>
<dbReference type="CDD" id="cd03811">
    <property type="entry name" value="GT4_GT28_WabH-like"/>
    <property type="match status" value="1"/>
</dbReference>
<dbReference type="EMBL" id="JASZZN010000012">
    <property type="protein sequence ID" value="MDM4017140.1"/>
    <property type="molecule type" value="Genomic_DNA"/>
</dbReference>
<reference evidence="2 3" key="1">
    <citation type="submission" date="2023-06" db="EMBL/GenBank/DDBJ databases">
        <title>Roseiconus lacunae JC819 isolated from Gulf of Mannar region, Tamil Nadu.</title>
        <authorList>
            <person name="Pk S."/>
            <person name="Ch S."/>
            <person name="Ch V.R."/>
        </authorList>
    </citation>
    <scope>NUCLEOTIDE SEQUENCE [LARGE SCALE GENOMIC DNA]</scope>
    <source>
        <strain evidence="2 3">JC819</strain>
    </source>
</reference>
<sequence>MNVDLIITELNVGGAEKALTRLAIGLTKRDHSVRVLSIGSEPKEEHHALVDQLRSAEIPIAFGDCDSARQFLQARRWLHKQFKRHPADIRQSFLFHANCLTAAAALGRVSSDSSGPVPLVGGIRVAEHRPLRCKLESIALKRMSHVVCVSEAVRSFSERDLRVSPDRLSVIPNGIEIDDRGHQARFEWSTIGLPSDSRVILFVGRLHPQKGLELLQQQITSIVASDPRTRLVLIGQGPLKSDLETWIQNLPNDRVRLLPFQTDLRPFYAACEVLVLPSHYEGMPNVILEAMAMEKAVVCSRIEGTAELFPPVPSAATQTAVIPEGISDVPQDSIDLQRRQYQTFERGDGDAMSARLLDLLRDDSLRESFGRANRRYVERFFTVETMVDRYETLYASLVRGVRQ</sequence>
<keyword evidence="2" id="KW-0328">Glycosyltransferase</keyword>
<dbReference type="Pfam" id="PF13439">
    <property type="entry name" value="Glyco_transf_4"/>
    <property type="match status" value="1"/>
</dbReference>
<evidence type="ECO:0000313" key="2">
    <source>
        <dbReference type="EMBL" id="MDM4017140.1"/>
    </source>
</evidence>
<organism evidence="2 3">
    <name type="scientific">Roseiconus lacunae</name>
    <dbReference type="NCBI Taxonomy" id="2605694"/>
    <lineage>
        <taxon>Bacteria</taxon>
        <taxon>Pseudomonadati</taxon>
        <taxon>Planctomycetota</taxon>
        <taxon>Planctomycetia</taxon>
        <taxon>Pirellulales</taxon>
        <taxon>Pirellulaceae</taxon>
        <taxon>Roseiconus</taxon>
    </lineage>
</organism>
<protein>
    <submittedName>
        <fullName evidence="2">Glycosyltransferase</fullName>
        <ecNumber evidence="2">2.4.-.-</ecNumber>
    </submittedName>
</protein>
<gene>
    <name evidence="2" type="ORF">QTN89_16970</name>
</gene>
<dbReference type="Proteomes" id="UP001239462">
    <property type="component" value="Unassembled WGS sequence"/>
</dbReference>
<proteinExistence type="predicted"/>
<dbReference type="SUPFAM" id="SSF53756">
    <property type="entry name" value="UDP-Glycosyltransferase/glycogen phosphorylase"/>
    <property type="match status" value="1"/>
</dbReference>
<keyword evidence="3" id="KW-1185">Reference proteome</keyword>
<name>A0ABT7PKZ3_9BACT</name>
<feature type="domain" description="Glycosyltransferase subfamily 4-like N-terminal" evidence="1">
    <location>
        <begin position="12"/>
        <end position="178"/>
    </location>
</feature>
<dbReference type="EC" id="2.4.-.-" evidence="2"/>
<dbReference type="GO" id="GO:0016757">
    <property type="term" value="F:glycosyltransferase activity"/>
    <property type="evidence" value="ECO:0007669"/>
    <property type="project" value="UniProtKB-KW"/>
</dbReference>
<comment type="caution">
    <text evidence="2">The sequence shown here is derived from an EMBL/GenBank/DDBJ whole genome shotgun (WGS) entry which is preliminary data.</text>
</comment>
<evidence type="ECO:0000259" key="1">
    <source>
        <dbReference type="Pfam" id="PF13439"/>
    </source>
</evidence>
<dbReference type="InterPro" id="IPR028098">
    <property type="entry name" value="Glyco_trans_4-like_N"/>
</dbReference>